<evidence type="ECO:0000313" key="2">
    <source>
        <dbReference type="Proteomes" id="UP000656319"/>
    </source>
</evidence>
<reference evidence="1 2" key="1">
    <citation type="submission" date="2020-10" db="EMBL/GenBank/DDBJ databases">
        <authorList>
            <person name="Peeters C."/>
        </authorList>
    </citation>
    <scope>NUCLEOTIDE SEQUENCE [LARGE SCALE GENOMIC DNA]</scope>
    <source>
        <strain evidence="1 2">LMG 27952</strain>
    </source>
</reference>
<gene>
    <name evidence="1" type="ORF">LMG27952_04958</name>
</gene>
<evidence type="ECO:0000313" key="1">
    <source>
        <dbReference type="EMBL" id="CAD6550056.1"/>
    </source>
</evidence>
<organism evidence="1 2">
    <name type="scientific">Paraburkholderia hiiakae</name>
    <dbReference type="NCBI Taxonomy" id="1081782"/>
    <lineage>
        <taxon>Bacteria</taxon>
        <taxon>Pseudomonadati</taxon>
        <taxon>Pseudomonadota</taxon>
        <taxon>Betaproteobacteria</taxon>
        <taxon>Burkholderiales</taxon>
        <taxon>Burkholderiaceae</taxon>
        <taxon>Paraburkholderia</taxon>
    </lineage>
</organism>
<dbReference type="EMBL" id="CAJHCQ010000014">
    <property type="protein sequence ID" value="CAD6550056.1"/>
    <property type="molecule type" value="Genomic_DNA"/>
</dbReference>
<name>A0ABN7I2M0_9BURK</name>
<dbReference type="Proteomes" id="UP000656319">
    <property type="component" value="Unassembled WGS sequence"/>
</dbReference>
<keyword evidence="2" id="KW-1185">Reference proteome</keyword>
<protein>
    <recommendedName>
        <fullName evidence="3">Lipoprotein</fullName>
    </recommendedName>
</protein>
<accession>A0ABN7I2M0</accession>
<proteinExistence type="predicted"/>
<evidence type="ECO:0008006" key="3">
    <source>
        <dbReference type="Google" id="ProtNLM"/>
    </source>
</evidence>
<sequence length="118" mass="12850">MRAIRFMTAAVVVIVSLTQFGCGKHDGNEFVGTWKRVSQNGWFEVNIARNGDGDDFYVSHKVPNLGADGEADKWKIVREPAVAQDGKMVVSGGVPYVITIDKATGHLVVPGAEFERSK</sequence>
<comment type="caution">
    <text evidence="1">The sequence shown here is derived from an EMBL/GenBank/DDBJ whole genome shotgun (WGS) entry which is preliminary data.</text>
</comment>